<dbReference type="Gene3D" id="3.10.129.110">
    <property type="entry name" value="Polyketide synthase dehydratase"/>
    <property type="match status" value="1"/>
</dbReference>
<feature type="domain" description="Malonyl-CoA:ACP transacylase (MAT)" evidence="2">
    <location>
        <begin position="344"/>
        <end position="637"/>
    </location>
</feature>
<dbReference type="InterPro" id="IPR050858">
    <property type="entry name" value="Mal-CoA-ACP_Trans/PKS_FabD"/>
</dbReference>
<evidence type="ECO:0000259" key="2">
    <source>
        <dbReference type="SMART" id="SM00827"/>
    </source>
</evidence>
<organism evidence="3">
    <name type="scientific">uncultured Desulfovibrio sp</name>
    <dbReference type="NCBI Taxonomy" id="167968"/>
    <lineage>
        <taxon>Bacteria</taxon>
        <taxon>Pseudomonadati</taxon>
        <taxon>Thermodesulfobacteriota</taxon>
        <taxon>Desulfovibrionia</taxon>
        <taxon>Desulfovibrionales</taxon>
        <taxon>Desulfovibrionaceae</taxon>
        <taxon>Desulfovibrio</taxon>
        <taxon>environmental samples</taxon>
    </lineage>
</organism>
<name>A0A212L3F1_9BACT</name>
<proteinExistence type="predicted"/>
<dbReference type="InterPro" id="IPR036736">
    <property type="entry name" value="ACP-like_sf"/>
</dbReference>
<dbReference type="Gene3D" id="3.30.70.250">
    <property type="entry name" value="Malonyl-CoA ACP transacylase, ACP-binding"/>
    <property type="match status" value="1"/>
</dbReference>
<reference evidence="3" key="1">
    <citation type="submission" date="2016-08" db="EMBL/GenBank/DDBJ databases">
        <authorList>
            <person name="Seilhamer J.J."/>
        </authorList>
    </citation>
    <scope>NUCLEOTIDE SEQUENCE</scope>
    <source>
        <strain evidence="3">86-1</strain>
    </source>
</reference>
<dbReference type="InterPro" id="IPR016036">
    <property type="entry name" value="Malonyl_transacylase_ACP-bd"/>
</dbReference>
<feature type="region of interest" description="Disordered" evidence="1">
    <location>
        <begin position="1"/>
        <end position="23"/>
    </location>
</feature>
<dbReference type="InterPro" id="IPR042104">
    <property type="entry name" value="PKS_dehydratase_sf"/>
</dbReference>
<dbReference type="SMART" id="SM00827">
    <property type="entry name" value="PKS_AT"/>
    <property type="match status" value="1"/>
</dbReference>
<dbReference type="PANTHER" id="PTHR42681">
    <property type="entry name" value="MALONYL-COA-ACYL CARRIER PROTEIN TRANSACYLASE, MITOCHONDRIAL"/>
    <property type="match status" value="1"/>
</dbReference>
<dbReference type="InterPro" id="IPR009081">
    <property type="entry name" value="PP-bd_ACP"/>
</dbReference>
<dbReference type="GO" id="GO:0005829">
    <property type="term" value="C:cytosol"/>
    <property type="evidence" value="ECO:0007669"/>
    <property type="project" value="TreeGrafter"/>
</dbReference>
<feature type="region of interest" description="Disordered" evidence="1">
    <location>
        <begin position="863"/>
        <end position="882"/>
    </location>
</feature>
<dbReference type="GO" id="GO:0006633">
    <property type="term" value="P:fatty acid biosynthetic process"/>
    <property type="evidence" value="ECO:0007669"/>
    <property type="project" value="TreeGrafter"/>
</dbReference>
<protein>
    <submittedName>
        <fullName evidence="3">Acyl transferase</fullName>
    </submittedName>
</protein>
<dbReference type="SUPFAM" id="SSF52151">
    <property type="entry name" value="FabD/lysophospholipase-like"/>
    <property type="match status" value="1"/>
</dbReference>
<sequence length="1467" mass="158785">MQQDSAPAPGTSPGKTTTPDSAVIEDGLLVASPPAITLSCPDAENPAESDTPSGQVCAQTLMRHCLDWLKLVENPGPVMLSLHWNESTVSSALAQSLSLALEGLQNLWRLGPVRLQFESFQPAHLRECERLLRTALGTDAAAKNTYPCMIGSAPQTDTMGVSMPQCPDYFVSDADCALGDEQPMRPQAGRVPTILLLDFLAGGPLTLQCQPLLLSLPAPTPPCCDTLICRKNPLQQKSDQPHSDDTPALWQPGALTSGAGLSSVASPAGTTESDGLPEELILDGVRYANLPQDGLMWRMGGTNPLWRQELLALPHNPDAADLARLEGRGVWLSPEVEAPPLAVMCCGLGSVWPGMGRELYDNFPVARAAMDRIAAVADWDVLGLMDEKDIEKVSLTRWQSPYLFMLEFAQWSILSSLGLRPTLFCGHSLGELIALCLSGFYDPEVAWYIIDTRAVHMSELESAATRETGMMAVHASAEIIDETRATWPALYVSNYNSPQQFILSGPREILMEARKSLRKRRIPAIMLNVSLAFHHPSMRMLRDLALRRLNALEMHAPLHPTMSCITTNFYPHDQPSICRHIADLDENSVRWTECVHTAWRRHGIRHFLEMGPQDTLCGLAKDNEPRAFCLTAGRKGKEVEGMRQTCARLYALGHLSKKAISARIADIRQGKDAVVAAHMPLPYCGLVPVNSPDGGPDCGPDCGTACPTAAPEATPIPAVVTAAAPAAAPTPDGAPVSAKPASSTDSVSSAAALRVVLDVLARASGRPVEDMRPDLDLRYDLALRSSRFPRIIQEVEKALDITVNFEDLLQVSTVGDLARILGASGLGEAKKSDTSEAVRQAEARQKALVRACAPLCRFTPLQRTTQSESGEKTQNSGQFPKALPLDPCGQGLPIRRGDILALLFFEPALLPSLMNGLAPLGCVLAVPRGQVEACAPLAKAGARIVPLNLETRVPRDASDAQTLAEEVATALTSLAKSEGRVDGLIFAPAGHYGSEEHDAAPLLSPASFAAVGMPKLLAAAMRVAQIHGLRYACLCSLLQPTLENLNCDSPLEKRFDELGEETGVGTRTIRLLEKSLRAGLNDWGDMMARELLRGTSRHVLWVRPATLPGFAASGAGLRPAPAAARGHAGRNDALTQGLVIQERPRLYPLVFPDPQPPYRATSTLFQGCCHYSRFADTDLALHGGQPGNVMGDTPWLPTSRTLEALLEASSLWLPWLTVIGFLDLRFYDPLLLPPGITRECRATVEAEPWLMQDGVMARMCRNTLDVRELTPNGRHLERYAPVAAGMTLLAAANGQVPPMWAHGEDAPAGSTQHKVNTDIFYDALGFGQPWRMLRDFTVLPNHKYVAGLEHCHPAIAPDANKGYADILHVVEGMVQSAWLAIARGNGNAEMDAGAVSAAMGRWRLHGAGFIRFGGERGKGPWRIMLRRSWSDPALLRFDGQAADEKGRIFLTIHHLEFNRRDTGAVAL</sequence>
<feature type="compositionally biased region" description="Polar residues" evidence="1">
    <location>
        <begin position="863"/>
        <end position="878"/>
    </location>
</feature>
<gene>
    <name evidence="3" type="ORF">KL86DES1_20369</name>
</gene>
<dbReference type="PANTHER" id="PTHR42681:SF6">
    <property type="entry name" value="BLL0263 PROTEIN"/>
    <property type="match status" value="1"/>
</dbReference>
<dbReference type="SUPFAM" id="SSF55048">
    <property type="entry name" value="Probable ACP-binding domain of malonyl-CoA ACP transacylase"/>
    <property type="match status" value="1"/>
</dbReference>
<dbReference type="Pfam" id="PF00698">
    <property type="entry name" value="Acyl_transf_1"/>
    <property type="match status" value="1"/>
</dbReference>
<dbReference type="SUPFAM" id="SSF47336">
    <property type="entry name" value="ACP-like"/>
    <property type="match status" value="1"/>
</dbReference>
<keyword evidence="3" id="KW-0808">Transferase</keyword>
<dbReference type="InterPro" id="IPR014043">
    <property type="entry name" value="Acyl_transferase_dom"/>
</dbReference>
<dbReference type="EMBL" id="FMJC01000002">
    <property type="protein sequence ID" value="SCM72055.1"/>
    <property type="molecule type" value="Genomic_DNA"/>
</dbReference>
<dbReference type="Pfam" id="PF00550">
    <property type="entry name" value="PP-binding"/>
    <property type="match status" value="1"/>
</dbReference>
<dbReference type="InterPro" id="IPR016035">
    <property type="entry name" value="Acyl_Trfase/lysoPLipase"/>
</dbReference>
<dbReference type="Gene3D" id="1.10.1200.10">
    <property type="entry name" value="ACP-like"/>
    <property type="match status" value="1"/>
</dbReference>
<dbReference type="Gene3D" id="3.40.366.10">
    <property type="entry name" value="Malonyl-Coenzyme A Acyl Carrier Protein, domain 2"/>
    <property type="match status" value="1"/>
</dbReference>
<dbReference type="GO" id="GO:0004314">
    <property type="term" value="F:[acyl-carrier-protein] S-malonyltransferase activity"/>
    <property type="evidence" value="ECO:0007669"/>
    <property type="project" value="TreeGrafter"/>
</dbReference>
<evidence type="ECO:0000256" key="1">
    <source>
        <dbReference type="SAM" id="MobiDB-lite"/>
    </source>
</evidence>
<dbReference type="RefSeq" id="WP_179980032.1">
    <property type="nucleotide sequence ID" value="NZ_LT608333.1"/>
</dbReference>
<dbReference type="InterPro" id="IPR001227">
    <property type="entry name" value="Ac_transferase_dom_sf"/>
</dbReference>
<accession>A0A212L3F1</accession>
<evidence type="ECO:0000313" key="3">
    <source>
        <dbReference type="EMBL" id="SCM72055.1"/>
    </source>
</evidence>